<keyword evidence="3" id="KW-1185">Reference proteome</keyword>
<dbReference type="Proteomes" id="UP000230423">
    <property type="component" value="Unassembled WGS sequence"/>
</dbReference>
<evidence type="ECO:0000256" key="1">
    <source>
        <dbReference type="SAM" id="Phobius"/>
    </source>
</evidence>
<dbReference type="EMBL" id="KZ351017">
    <property type="protein sequence ID" value="PIO63337.1"/>
    <property type="molecule type" value="Genomic_DNA"/>
</dbReference>
<dbReference type="AlphaFoldDB" id="A0A2G9TZJ5"/>
<keyword evidence="1" id="KW-1133">Transmembrane helix</keyword>
<protein>
    <submittedName>
        <fullName evidence="2">Uncharacterized protein</fullName>
    </submittedName>
</protein>
<gene>
    <name evidence="2" type="ORF">TELCIR_15063</name>
</gene>
<name>A0A2G9TZJ5_TELCI</name>
<organism evidence="2 3">
    <name type="scientific">Teladorsagia circumcincta</name>
    <name type="common">Brown stomach worm</name>
    <name type="synonym">Ostertagia circumcincta</name>
    <dbReference type="NCBI Taxonomy" id="45464"/>
    <lineage>
        <taxon>Eukaryota</taxon>
        <taxon>Metazoa</taxon>
        <taxon>Ecdysozoa</taxon>
        <taxon>Nematoda</taxon>
        <taxon>Chromadorea</taxon>
        <taxon>Rhabditida</taxon>
        <taxon>Rhabditina</taxon>
        <taxon>Rhabditomorpha</taxon>
        <taxon>Strongyloidea</taxon>
        <taxon>Trichostrongylidae</taxon>
        <taxon>Teladorsagia</taxon>
    </lineage>
</organism>
<sequence>MTSLGKTRMCKYEIITDVLGKLVRGGELLKWVKPSEMGLKKDLLLVLTIESVVLGVVLGFVIRPFNP</sequence>
<evidence type="ECO:0000313" key="3">
    <source>
        <dbReference type="Proteomes" id="UP000230423"/>
    </source>
</evidence>
<evidence type="ECO:0000313" key="2">
    <source>
        <dbReference type="EMBL" id="PIO63337.1"/>
    </source>
</evidence>
<feature type="non-terminal residue" evidence="2">
    <location>
        <position position="67"/>
    </location>
</feature>
<accession>A0A2G9TZJ5</accession>
<proteinExistence type="predicted"/>
<feature type="transmembrane region" description="Helical" evidence="1">
    <location>
        <begin position="43"/>
        <end position="62"/>
    </location>
</feature>
<keyword evidence="1" id="KW-0472">Membrane</keyword>
<keyword evidence="1" id="KW-0812">Transmembrane</keyword>
<reference evidence="2 3" key="1">
    <citation type="submission" date="2015-09" db="EMBL/GenBank/DDBJ databases">
        <title>Draft genome of the parasitic nematode Teladorsagia circumcincta isolate WARC Sus (inbred).</title>
        <authorList>
            <person name="Mitreva M."/>
        </authorList>
    </citation>
    <scope>NUCLEOTIDE SEQUENCE [LARGE SCALE GENOMIC DNA]</scope>
    <source>
        <strain evidence="2 3">S</strain>
    </source>
</reference>